<evidence type="ECO:0000313" key="3">
    <source>
        <dbReference type="Proteomes" id="UP000265618"/>
    </source>
</evidence>
<accession>A0A9K3DA13</accession>
<comment type="caution">
    <text evidence="2">The sequence shown here is derived from an EMBL/GenBank/DDBJ whole genome shotgun (WGS) entry which is preliminary data.</text>
</comment>
<feature type="non-terminal residue" evidence="2">
    <location>
        <position position="1"/>
    </location>
</feature>
<dbReference type="AlphaFoldDB" id="A0A9K3DA13"/>
<feature type="compositionally biased region" description="Low complexity" evidence="1">
    <location>
        <begin position="63"/>
        <end position="90"/>
    </location>
</feature>
<name>A0A9K3DA13_9EUKA</name>
<dbReference type="Proteomes" id="UP000265618">
    <property type="component" value="Unassembled WGS sequence"/>
</dbReference>
<evidence type="ECO:0000256" key="1">
    <source>
        <dbReference type="SAM" id="MobiDB-lite"/>
    </source>
</evidence>
<proteinExistence type="predicted"/>
<gene>
    <name evidence="2" type="ORF">KIPB_015015</name>
</gene>
<evidence type="ECO:0000313" key="2">
    <source>
        <dbReference type="EMBL" id="GIQ91666.1"/>
    </source>
</evidence>
<reference evidence="2 3" key="1">
    <citation type="journal article" date="2018" name="PLoS ONE">
        <title>The draft genome of Kipferlia bialata reveals reductive genome evolution in fornicate parasites.</title>
        <authorList>
            <person name="Tanifuji G."/>
            <person name="Takabayashi S."/>
            <person name="Kume K."/>
            <person name="Takagi M."/>
            <person name="Nakayama T."/>
            <person name="Kamikawa R."/>
            <person name="Inagaki Y."/>
            <person name="Hashimoto T."/>
        </authorList>
    </citation>
    <scope>NUCLEOTIDE SEQUENCE [LARGE SCALE GENOMIC DNA]</scope>
    <source>
        <strain evidence="2">NY0173</strain>
    </source>
</reference>
<sequence>GRPEALAEDLTSDPNLSAMLPPFMVENIRADPAGFMAQMRLMRQMDPGMQGFGQGMPGGMPGGMARQAPRAAPAQPSQGATPASPAAAPVAPTPAVPAGPSTEELRARYSGQLQMVRDMGFVQQPDEAVLRLIHICGGNTE</sequence>
<organism evidence="2 3">
    <name type="scientific">Kipferlia bialata</name>
    <dbReference type="NCBI Taxonomy" id="797122"/>
    <lineage>
        <taxon>Eukaryota</taxon>
        <taxon>Metamonada</taxon>
        <taxon>Carpediemonas-like organisms</taxon>
        <taxon>Kipferlia</taxon>
    </lineage>
</organism>
<keyword evidence="3" id="KW-1185">Reference proteome</keyword>
<dbReference type="EMBL" id="BDIP01008108">
    <property type="protein sequence ID" value="GIQ91666.1"/>
    <property type="molecule type" value="Genomic_DNA"/>
</dbReference>
<feature type="non-terminal residue" evidence="2">
    <location>
        <position position="141"/>
    </location>
</feature>
<feature type="region of interest" description="Disordered" evidence="1">
    <location>
        <begin position="47"/>
        <end position="101"/>
    </location>
</feature>
<evidence type="ECO:0008006" key="4">
    <source>
        <dbReference type="Google" id="ProtNLM"/>
    </source>
</evidence>
<protein>
    <recommendedName>
        <fullName evidence="4">UBA domain-containing protein</fullName>
    </recommendedName>
</protein>
<feature type="compositionally biased region" description="Gly residues" evidence="1">
    <location>
        <begin position="50"/>
        <end position="62"/>
    </location>
</feature>